<evidence type="ECO:0000313" key="2">
    <source>
        <dbReference type="Proteomes" id="UP000485058"/>
    </source>
</evidence>
<organism evidence="1 2">
    <name type="scientific">Haematococcus lacustris</name>
    <name type="common">Green alga</name>
    <name type="synonym">Haematococcus pluvialis</name>
    <dbReference type="NCBI Taxonomy" id="44745"/>
    <lineage>
        <taxon>Eukaryota</taxon>
        <taxon>Viridiplantae</taxon>
        <taxon>Chlorophyta</taxon>
        <taxon>core chlorophytes</taxon>
        <taxon>Chlorophyceae</taxon>
        <taxon>CS clade</taxon>
        <taxon>Chlamydomonadales</taxon>
        <taxon>Haematococcaceae</taxon>
        <taxon>Haematococcus</taxon>
    </lineage>
</organism>
<accession>A0A6A0AC64</accession>
<feature type="non-terminal residue" evidence="1">
    <location>
        <position position="1"/>
    </location>
</feature>
<sequence>LAHGWVHIATQFAVTSATVVPEAIQGSTGLSRLYCDMSRHRSSRTFDLRERMLLDSSQQSWESAAACEGLPTVYNSVSDKLSRRWGTQKGVSCAFRDANGSPLYTWPVAPRCLSSP</sequence>
<dbReference type="EMBL" id="BLLF01004836">
    <property type="protein sequence ID" value="GFH30326.1"/>
    <property type="molecule type" value="Genomic_DNA"/>
</dbReference>
<proteinExistence type="predicted"/>
<name>A0A6A0AC64_HAELA</name>
<feature type="non-terminal residue" evidence="1">
    <location>
        <position position="116"/>
    </location>
</feature>
<reference evidence="1 2" key="1">
    <citation type="submission" date="2020-02" db="EMBL/GenBank/DDBJ databases">
        <title>Draft genome sequence of Haematococcus lacustris strain NIES-144.</title>
        <authorList>
            <person name="Morimoto D."/>
            <person name="Nakagawa S."/>
            <person name="Yoshida T."/>
            <person name="Sawayama S."/>
        </authorList>
    </citation>
    <scope>NUCLEOTIDE SEQUENCE [LARGE SCALE GENOMIC DNA]</scope>
    <source>
        <strain evidence="1 2">NIES-144</strain>
    </source>
</reference>
<dbReference type="AlphaFoldDB" id="A0A6A0AC64"/>
<keyword evidence="2" id="KW-1185">Reference proteome</keyword>
<gene>
    <name evidence="1" type="ORF">HaLaN_29160</name>
</gene>
<dbReference type="Proteomes" id="UP000485058">
    <property type="component" value="Unassembled WGS sequence"/>
</dbReference>
<protein>
    <submittedName>
        <fullName evidence="1">Uncharacterized protein</fullName>
    </submittedName>
</protein>
<evidence type="ECO:0000313" key="1">
    <source>
        <dbReference type="EMBL" id="GFH30326.1"/>
    </source>
</evidence>
<comment type="caution">
    <text evidence="1">The sequence shown here is derived from an EMBL/GenBank/DDBJ whole genome shotgun (WGS) entry which is preliminary data.</text>
</comment>